<dbReference type="EMBL" id="JBHMEC010000002">
    <property type="protein sequence ID" value="MFB9148332.1"/>
    <property type="molecule type" value="Genomic_DNA"/>
</dbReference>
<feature type="chain" id="PRO_5046437088" evidence="1">
    <location>
        <begin position="25"/>
        <end position="125"/>
    </location>
</feature>
<evidence type="ECO:0000259" key="2">
    <source>
        <dbReference type="Pfam" id="PF13767"/>
    </source>
</evidence>
<sequence>MTLKTQIAGILGATALALATPLAAQQTPPPQIAAEDVTDAQVVAFVDAILAVDAVRTEYGTQIEGADDEAAKQALVEEANAAAADAVDEVENITIDSYVAIANAAGESDALNQRIVARISEVREQ</sequence>
<dbReference type="InterPro" id="IPR025433">
    <property type="entry name" value="DUF4168"/>
</dbReference>
<evidence type="ECO:0000313" key="4">
    <source>
        <dbReference type="Proteomes" id="UP001589670"/>
    </source>
</evidence>
<proteinExistence type="predicted"/>
<dbReference type="RefSeq" id="WP_377066152.1">
    <property type="nucleotide sequence ID" value="NZ_JBHMEC010000002.1"/>
</dbReference>
<evidence type="ECO:0000256" key="1">
    <source>
        <dbReference type="SAM" id="SignalP"/>
    </source>
</evidence>
<feature type="domain" description="DUF4168" evidence="2">
    <location>
        <begin position="39"/>
        <end position="115"/>
    </location>
</feature>
<evidence type="ECO:0000313" key="3">
    <source>
        <dbReference type="EMBL" id="MFB9148332.1"/>
    </source>
</evidence>
<accession>A0ABV5HV89</accession>
<feature type="signal peptide" evidence="1">
    <location>
        <begin position="1"/>
        <end position="24"/>
    </location>
</feature>
<keyword evidence="1" id="KW-0732">Signal</keyword>
<reference evidence="3 4" key="1">
    <citation type="submission" date="2024-09" db="EMBL/GenBank/DDBJ databases">
        <authorList>
            <person name="Sun Q."/>
            <person name="Mori K."/>
        </authorList>
    </citation>
    <scope>NUCLEOTIDE SEQUENCE [LARGE SCALE GENOMIC DNA]</scope>
    <source>
        <strain evidence="3 4">CECT 9424</strain>
    </source>
</reference>
<dbReference type="Pfam" id="PF13767">
    <property type="entry name" value="DUF4168"/>
    <property type="match status" value="1"/>
</dbReference>
<keyword evidence="4" id="KW-1185">Reference proteome</keyword>
<name>A0ABV5HV89_9RHOB</name>
<dbReference type="Proteomes" id="UP001589670">
    <property type="component" value="Unassembled WGS sequence"/>
</dbReference>
<comment type="caution">
    <text evidence="3">The sequence shown here is derived from an EMBL/GenBank/DDBJ whole genome shotgun (WGS) entry which is preliminary data.</text>
</comment>
<gene>
    <name evidence="3" type="ORF">ACFFU4_01040</name>
</gene>
<organism evidence="3 4">
    <name type="scientific">Roseovarius ramblicola</name>
    <dbReference type="NCBI Taxonomy" id="2022336"/>
    <lineage>
        <taxon>Bacteria</taxon>
        <taxon>Pseudomonadati</taxon>
        <taxon>Pseudomonadota</taxon>
        <taxon>Alphaproteobacteria</taxon>
        <taxon>Rhodobacterales</taxon>
        <taxon>Roseobacteraceae</taxon>
        <taxon>Roseovarius</taxon>
    </lineage>
</organism>
<protein>
    <submittedName>
        <fullName evidence="3">DUF4168 domain-containing protein</fullName>
    </submittedName>
</protein>